<dbReference type="RefSeq" id="WP_250751988.1">
    <property type="nucleotide sequence ID" value="NZ_CP098401.1"/>
</dbReference>
<feature type="domain" description="AsmA" evidence="3">
    <location>
        <begin position="36"/>
        <end position="156"/>
    </location>
</feature>
<feature type="domain" description="AsmA" evidence="3">
    <location>
        <begin position="311"/>
        <end position="517"/>
    </location>
</feature>
<feature type="region of interest" description="Disordered" evidence="1">
    <location>
        <begin position="667"/>
        <end position="713"/>
    </location>
</feature>
<keyword evidence="5" id="KW-1185">Reference proteome</keyword>
<dbReference type="PANTHER" id="PTHR30441:SF9">
    <property type="entry name" value="ASMA FAMILY PROTEIN YHJG"/>
    <property type="match status" value="1"/>
</dbReference>
<dbReference type="Proteomes" id="UP001055580">
    <property type="component" value="Chromosome"/>
</dbReference>
<evidence type="ECO:0000313" key="4">
    <source>
        <dbReference type="EMBL" id="URW75610.1"/>
    </source>
</evidence>
<keyword evidence="2" id="KW-0472">Membrane</keyword>
<keyword evidence="2" id="KW-0812">Transmembrane</keyword>
<proteinExistence type="predicted"/>
<protein>
    <submittedName>
        <fullName evidence="4">AsmA family protein</fullName>
    </submittedName>
</protein>
<dbReference type="Pfam" id="PF05170">
    <property type="entry name" value="AsmA"/>
    <property type="match status" value="2"/>
</dbReference>
<evidence type="ECO:0000313" key="5">
    <source>
        <dbReference type="Proteomes" id="UP001055580"/>
    </source>
</evidence>
<dbReference type="InterPro" id="IPR007844">
    <property type="entry name" value="AsmA"/>
</dbReference>
<dbReference type="PANTHER" id="PTHR30441">
    <property type="entry name" value="DUF748 DOMAIN-CONTAINING PROTEIN"/>
    <property type="match status" value="1"/>
</dbReference>
<sequence>MTDTTVPAPAPGPTPAPAEHAPLPIRTPLVAALSVVVSIIGLMVLAWGILYVTKGRFLRGTFESLVGASTHRDVKVGGDFQLYFDPFDLKFVAQKMTISNPGWATKPNLFAADSIHTRVAPLSLIFGRYRMRFLDLQNGAIDLEWNGAKRINTWTFSEEKGEPVQFPIIDRATLAGTTLRYKDPRLRLLADLKFDTVRSAGTRIGDAVRFTGTGTARDTPFTMTGALLSPNETAARGRNQLTLTARAAGNVVTVDGTLPSLADIEDVPLRTTARGSNLASLLGIIGVVLPDTRDYRASANMVKSGDVYSFTGLRGRFGNSDLSGKFAADNSGPRLLMTATLATQALDIVDAAPFIGYNPDIVAAQGVTAAAAATGAAPARLMPDAAFPIASMQRFDAKVGWTIRTVRSKSVPISDVDLTLDLDRGRLALSPLTFAMARGNVASDLIFDTRQRPTAASYDIRLAPTPLSRLLAGWGVDEAGTSGTVKGRIELKGRGDTIHDTLASSRGRIAFILPKGSFWTRNIQLSELDLGTFAQKMFEGRLKEPVQINCGLVGFTVRGGVAAADPILIDTQKNVMLGRGGFSFRNETIDLAFRADSKRFSLFAGQSPVGVNGYFSQPGYDVISPELVGRAGAGLGLALVATPLAGVLAFVDVGDAKATDCGPVLSGAGARAQRTTKGEARDDVGRGTTAKSEDGSRSKGERKEQRKKFLGIF</sequence>
<organism evidence="4 5">
    <name type="scientific">Sphingomonas donggukensis</name>
    <dbReference type="NCBI Taxonomy" id="2949093"/>
    <lineage>
        <taxon>Bacteria</taxon>
        <taxon>Pseudomonadati</taxon>
        <taxon>Pseudomonadota</taxon>
        <taxon>Alphaproteobacteria</taxon>
        <taxon>Sphingomonadales</taxon>
        <taxon>Sphingomonadaceae</taxon>
        <taxon>Sphingomonas</taxon>
    </lineage>
</organism>
<name>A0ABY4TUS2_9SPHN</name>
<reference evidence="4" key="1">
    <citation type="submission" date="2022-05" db="EMBL/GenBank/DDBJ databases">
        <title>Sphingomonas sp. strain RMG20 Genome sequencing and assembly.</title>
        <authorList>
            <person name="Kim I."/>
        </authorList>
    </citation>
    <scope>NUCLEOTIDE SEQUENCE</scope>
    <source>
        <strain evidence="4">RMG20</strain>
    </source>
</reference>
<accession>A0ABY4TUS2</accession>
<feature type="transmembrane region" description="Helical" evidence="2">
    <location>
        <begin position="29"/>
        <end position="52"/>
    </location>
</feature>
<feature type="compositionally biased region" description="Basic and acidic residues" evidence="1">
    <location>
        <begin position="676"/>
        <end position="704"/>
    </location>
</feature>
<dbReference type="InterPro" id="IPR052894">
    <property type="entry name" value="AsmA-related"/>
</dbReference>
<evidence type="ECO:0000259" key="3">
    <source>
        <dbReference type="Pfam" id="PF05170"/>
    </source>
</evidence>
<evidence type="ECO:0000256" key="2">
    <source>
        <dbReference type="SAM" id="Phobius"/>
    </source>
</evidence>
<gene>
    <name evidence="4" type="ORF">M9980_13980</name>
</gene>
<evidence type="ECO:0000256" key="1">
    <source>
        <dbReference type="SAM" id="MobiDB-lite"/>
    </source>
</evidence>
<dbReference type="EMBL" id="CP098401">
    <property type="protein sequence ID" value="URW75610.1"/>
    <property type="molecule type" value="Genomic_DNA"/>
</dbReference>
<keyword evidence="2" id="KW-1133">Transmembrane helix</keyword>